<evidence type="ECO:0000313" key="2">
    <source>
        <dbReference type="EMBL" id="MXP24448.1"/>
    </source>
</evidence>
<comment type="caution">
    <text evidence="2">The sequence shown here is derived from an EMBL/GenBank/DDBJ whole genome shotgun (WGS) entry which is preliminary data.</text>
</comment>
<feature type="domain" description="Acyclic terpene utilisation N-terminal" evidence="1">
    <location>
        <begin position="9"/>
        <end position="447"/>
    </location>
</feature>
<dbReference type="PANTHER" id="PTHR47472">
    <property type="entry name" value="PROPIONYL-COA CARBOXYLASE"/>
    <property type="match status" value="1"/>
</dbReference>
<evidence type="ECO:0000259" key="1">
    <source>
        <dbReference type="Pfam" id="PF07287"/>
    </source>
</evidence>
<protein>
    <submittedName>
        <fullName evidence="2">Acyclic terpene utilization AtuA family protein</fullName>
    </submittedName>
</protein>
<dbReference type="OrthoDB" id="9763456at2"/>
<dbReference type="AlphaFoldDB" id="A0A845AB96"/>
<sequence>MTNVAKQPLRIGAGAGYSGDRIEPAAELAEKGELDFLIFECLAERTIALAQAARQSDPEAGYDPLLEKRMCAVLPAARANGIRIVTNMGAANPLSAARKTLAIAREMGFDGIKIAAVIGDDVLDLINAEDWPLTDREGSSADLGKAILSANAYLGARGIVEALDGGADIVITGRVGDPALFLGPLIHHFQWPEDDWNTLGRGTMIGHMLECAGQLTGGYFADPGIKDVPDLARLGFPIAEVSQDGSAIFSKVEGSGGLLSIATCKEQLLYEILDPSCYLQADVAADFTTARFKELGPNRIAVSGGHGTERPQHIKVSIGYKDGFIGEGQISYAGPGAVARGELAIAIIRERLDLIDLPLRELRCELIGMDATNRTGKADTSALREVRVRVAGRTDTLEDARAIGAEVEALYTNGPLGGGGAISLAREVIAVASTLIPREAVKTSIHYEVA</sequence>
<dbReference type="Proteomes" id="UP000460561">
    <property type="component" value="Unassembled WGS sequence"/>
</dbReference>
<dbReference type="RefSeq" id="WP_160737686.1">
    <property type="nucleotide sequence ID" value="NZ_WTYQ01000001.1"/>
</dbReference>
<reference evidence="2 3" key="1">
    <citation type="submission" date="2019-12" db="EMBL/GenBank/DDBJ databases">
        <title>Genomic-based taxomic classification of the family Erythrobacteraceae.</title>
        <authorList>
            <person name="Xu L."/>
        </authorList>
    </citation>
    <scope>NUCLEOTIDE SEQUENCE [LARGE SCALE GENOMIC DNA]</scope>
    <source>
        <strain evidence="2 3">DSM 18604</strain>
    </source>
</reference>
<dbReference type="InterPro" id="IPR010839">
    <property type="entry name" value="AtuA_N"/>
</dbReference>
<name>A0A845AB96_9SPHN</name>
<keyword evidence="3" id="KW-1185">Reference proteome</keyword>
<evidence type="ECO:0000313" key="3">
    <source>
        <dbReference type="Proteomes" id="UP000460561"/>
    </source>
</evidence>
<dbReference type="EMBL" id="WTYQ01000001">
    <property type="protein sequence ID" value="MXP24448.1"/>
    <property type="molecule type" value="Genomic_DNA"/>
</dbReference>
<organism evidence="2 3">
    <name type="scientific">Altericroceibacterium indicum</name>
    <dbReference type="NCBI Taxonomy" id="374177"/>
    <lineage>
        <taxon>Bacteria</taxon>
        <taxon>Pseudomonadati</taxon>
        <taxon>Pseudomonadota</taxon>
        <taxon>Alphaproteobacteria</taxon>
        <taxon>Sphingomonadales</taxon>
        <taxon>Erythrobacteraceae</taxon>
        <taxon>Altericroceibacterium</taxon>
    </lineage>
</organism>
<dbReference type="Pfam" id="PF07287">
    <property type="entry name" value="AtuA"/>
    <property type="match status" value="1"/>
</dbReference>
<dbReference type="PANTHER" id="PTHR47472:SF1">
    <property type="entry name" value="DUF1446-DOMAIN-CONTAINING PROTEIN"/>
    <property type="match status" value="1"/>
</dbReference>
<accession>A0A845AB96</accession>
<proteinExistence type="predicted"/>
<gene>
    <name evidence="2" type="ORF">GRI39_00085</name>
</gene>